<dbReference type="InterPro" id="IPR038729">
    <property type="entry name" value="Rad50/SbcC_AAA"/>
</dbReference>
<dbReference type="Pfam" id="PF13558">
    <property type="entry name" value="SbcC_Walker_B"/>
    <property type="match status" value="1"/>
</dbReference>
<dbReference type="Pfam" id="PF13476">
    <property type="entry name" value="AAA_23"/>
    <property type="match status" value="1"/>
</dbReference>
<protein>
    <submittedName>
        <fullName evidence="4">Nuclease SbcCD subunit C</fullName>
    </submittedName>
</protein>
<evidence type="ECO:0000259" key="3">
    <source>
        <dbReference type="Pfam" id="PF13476"/>
    </source>
</evidence>
<gene>
    <name evidence="4" type="primary">sbcC</name>
    <name evidence="4" type="ORF">GCM10010946_10040</name>
</gene>
<name>A0ABQ2XWA0_9BURK</name>
<keyword evidence="5" id="KW-1185">Reference proteome</keyword>
<proteinExistence type="predicted"/>
<reference evidence="5" key="1">
    <citation type="journal article" date="2019" name="Int. J. Syst. Evol. Microbiol.">
        <title>The Global Catalogue of Microorganisms (GCM) 10K type strain sequencing project: providing services to taxonomists for standard genome sequencing and annotation.</title>
        <authorList>
            <consortium name="The Broad Institute Genomics Platform"/>
            <consortium name="The Broad Institute Genome Sequencing Center for Infectious Disease"/>
            <person name="Wu L."/>
            <person name="Ma J."/>
        </authorList>
    </citation>
    <scope>NUCLEOTIDE SEQUENCE [LARGE SCALE GENOMIC DNA]</scope>
    <source>
        <strain evidence="5">KCTC 23917</strain>
    </source>
</reference>
<evidence type="ECO:0000313" key="5">
    <source>
        <dbReference type="Proteomes" id="UP000653343"/>
    </source>
</evidence>
<feature type="coiled-coil region" evidence="1">
    <location>
        <begin position="481"/>
        <end position="533"/>
    </location>
</feature>
<dbReference type="SUPFAM" id="SSF52540">
    <property type="entry name" value="P-loop containing nucleoside triphosphate hydrolases"/>
    <property type="match status" value="1"/>
</dbReference>
<feature type="region of interest" description="Disordered" evidence="2">
    <location>
        <begin position="574"/>
        <end position="617"/>
    </location>
</feature>
<keyword evidence="1" id="KW-0175">Coiled coil</keyword>
<dbReference type="PANTHER" id="PTHR32114:SF2">
    <property type="entry name" value="ABC TRANSPORTER ABCH.3"/>
    <property type="match status" value="1"/>
</dbReference>
<evidence type="ECO:0000256" key="1">
    <source>
        <dbReference type="SAM" id="Coils"/>
    </source>
</evidence>
<feature type="coiled-coil region" evidence="1">
    <location>
        <begin position="312"/>
        <end position="343"/>
    </location>
</feature>
<feature type="coiled-coil region" evidence="1">
    <location>
        <begin position="827"/>
        <end position="861"/>
    </location>
</feature>
<feature type="coiled-coil region" evidence="1">
    <location>
        <begin position="185"/>
        <end position="212"/>
    </location>
</feature>
<dbReference type="InterPro" id="IPR027417">
    <property type="entry name" value="P-loop_NTPase"/>
</dbReference>
<evidence type="ECO:0000313" key="4">
    <source>
        <dbReference type="EMBL" id="GGX34789.1"/>
    </source>
</evidence>
<dbReference type="Proteomes" id="UP000653343">
    <property type="component" value="Unassembled WGS sequence"/>
</dbReference>
<dbReference type="PANTHER" id="PTHR32114">
    <property type="entry name" value="ABC TRANSPORTER ABCH.3"/>
    <property type="match status" value="1"/>
</dbReference>
<dbReference type="RefSeq" id="WP_189355956.1">
    <property type="nucleotide sequence ID" value="NZ_BMYU01000002.1"/>
</dbReference>
<organism evidence="4 5">
    <name type="scientific">Undibacterium squillarum</name>
    <dbReference type="NCBI Taxonomy" id="1131567"/>
    <lineage>
        <taxon>Bacteria</taxon>
        <taxon>Pseudomonadati</taxon>
        <taxon>Pseudomonadota</taxon>
        <taxon>Betaproteobacteria</taxon>
        <taxon>Burkholderiales</taxon>
        <taxon>Oxalobacteraceae</taxon>
        <taxon>Undibacterium</taxon>
    </lineage>
</organism>
<dbReference type="EMBL" id="BMYU01000002">
    <property type="protein sequence ID" value="GGX34789.1"/>
    <property type="molecule type" value="Genomic_DNA"/>
</dbReference>
<feature type="compositionally biased region" description="Basic and acidic residues" evidence="2">
    <location>
        <begin position="577"/>
        <end position="614"/>
    </location>
</feature>
<accession>A0ABQ2XWA0</accession>
<feature type="domain" description="Rad50/SbcC-type AAA" evidence="3">
    <location>
        <begin position="6"/>
        <end position="226"/>
    </location>
</feature>
<evidence type="ECO:0000256" key="2">
    <source>
        <dbReference type="SAM" id="MobiDB-lite"/>
    </source>
</evidence>
<dbReference type="Gene3D" id="3.40.50.300">
    <property type="entry name" value="P-loop containing nucleotide triphosphate hydrolases"/>
    <property type="match status" value="2"/>
</dbReference>
<sequence length="1148" mass="129126">MKILTLRLKNLNSLKGEWRVDFTQTPFKDQGLFAITGPTGAGKSTLLDAICLALYHETPRLKTLSASSNDIMTRHTADCLAEVEFEVKGQTYRAFWSQRRARNKANGALQAPEVELADGQGTILTSKIAEKLRRTEAITGLDFGRFTKSMLLAQGGFAAFLNASANERAGLLEELTGTDIYGQISQRTYELTREAQQELKQLQARADGMELLDDEKRSQMQQQLQTLAAQQTTVNESTEQFRQWQQWRQQQAQAALAWQQAQQAEQQAHASWEAAQGLRDQLARSEPAEQLRPLYLRWQESQQRTQATQQHLQQLQQQKHTMLQQAQRQLLQANALAADAAAQHSKALERTRQQHQALSIWRDQHQDDAALGEQLSGWEATLTQWVQTTREQQAVQSQLQLQQQQWQTQQQAITEQTQALQQAQDAETRCSLQTEQAQQHLQQLQNSHTPPHNAASLRGIWQQSQQDLQHWQQSALIAEQLRQCSADHSKLQQELQQTRQQLAQLQPQLTEKRQQFKLLKEQVEDKRRLLEQEKIIRSLDAHRAALQPGEACPLCGAEEHPGIAHYQALDSSATERALQEKSAELKESEEQGRLLRSRADKLEQKENSQTEALHKSAQQLQSLQQRWSALAPVLQLNEDGWRDETGLQQRWQQAQQQESHLRLHLQQLEQAEKQVQHLQQTLASLQQQRLSAHNQLALAQQAATAAQEQIQALQIRCQALEQQCAQLKRPLHAAMGDAADSGISAQTWLAQRKTAWQQWQQENQRWQQLLLQLQQHISTAEQSQSLAAQWLARCEREGLTALEHAGGQISEQTNDPAGELATLATAYETSQAALAGLQGQVLQLEQEYRQQQQQLASLQTEWQSALAASPFSDDHAFLAALLPVDQRAALEQQRQDLLQALKDSQAIGHSKYSEFQALSAQALCTQTLEELQTALSALEQQREQCSREAGAIQALLQDDDARRSQQSGLLAQIQAQTANADWWQRLNDLIGSADGNKFRRFAQGLTLDHLMHLANRHLAKLHGRYLLQRKSSGELELEIVDTWQADVTRDTRTLSGGESFLVSLALALGLSDLVSHQTSIDSLFLDEGFGTLDPDTLDIALDALDSLNASGKCIGVISHIEGLKERIPVQIIVSKGHGLGTSTLKVSG</sequence>
<comment type="caution">
    <text evidence="4">The sequence shown here is derived from an EMBL/GenBank/DDBJ whole genome shotgun (WGS) entry which is preliminary data.</text>
</comment>
<feature type="coiled-coil region" evidence="1">
    <location>
        <begin position="654"/>
        <end position="730"/>
    </location>
</feature>
<feature type="coiled-coil region" evidence="1">
    <location>
        <begin position="887"/>
        <end position="948"/>
    </location>
</feature>